<dbReference type="InterPro" id="IPR010982">
    <property type="entry name" value="Lambda_DNA-bd_dom_sf"/>
</dbReference>
<dbReference type="RefSeq" id="WP_024624469.1">
    <property type="nucleotide sequence ID" value="NZ_KK036478.1"/>
</dbReference>
<name>W6T8U0_9LACO</name>
<reference evidence="2 3" key="1">
    <citation type="journal article" date="2014" name="Genome Announc.">
        <title>Genome Sequence of Lactobacillus fabifermentans Strain T30PCM01, Isolated from Fermenting Grape Marc.</title>
        <authorList>
            <person name="Treu L."/>
            <person name="Vendramin V."/>
            <person name="Bovo B."/>
            <person name="Giacomini A."/>
            <person name="Corich V."/>
            <person name="Campanaro S."/>
        </authorList>
    </citation>
    <scope>NUCLEOTIDE SEQUENCE [LARGE SCALE GENOMIC DNA]</scope>
    <source>
        <strain evidence="2 3">T30PCM01</strain>
    </source>
</reference>
<dbReference type="PATRIC" id="fig|1400520.3.peg.1055"/>
<dbReference type="Pfam" id="PF01381">
    <property type="entry name" value="HTH_3"/>
    <property type="match status" value="1"/>
</dbReference>
<gene>
    <name evidence="2" type="ORF">LFAB_05400</name>
</gene>
<keyword evidence="2" id="KW-0238">DNA-binding</keyword>
<dbReference type="EMBL" id="AWWK01000025">
    <property type="protein sequence ID" value="ETY74777.1"/>
    <property type="molecule type" value="Genomic_DNA"/>
</dbReference>
<dbReference type="GO" id="GO:0003677">
    <property type="term" value="F:DNA binding"/>
    <property type="evidence" value="ECO:0007669"/>
    <property type="project" value="UniProtKB-KW"/>
</dbReference>
<evidence type="ECO:0000259" key="1">
    <source>
        <dbReference type="PROSITE" id="PS50943"/>
    </source>
</evidence>
<protein>
    <submittedName>
        <fullName evidence="2">DNA-binding protein</fullName>
    </submittedName>
</protein>
<dbReference type="Gene3D" id="1.10.260.40">
    <property type="entry name" value="lambda repressor-like DNA-binding domains"/>
    <property type="match status" value="1"/>
</dbReference>
<dbReference type="AlphaFoldDB" id="W6T8U0"/>
<evidence type="ECO:0000313" key="3">
    <source>
        <dbReference type="Proteomes" id="UP000019247"/>
    </source>
</evidence>
<dbReference type="SMART" id="SM00530">
    <property type="entry name" value="HTH_XRE"/>
    <property type="match status" value="1"/>
</dbReference>
<proteinExistence type="predicted"/>
<dbReference type="InterPro" id="IPR001387">
    <property type="entry name" value="Cro/C1-type_HTH"/>
</dbReference>
<dbReference type="SUPFAM" id="SSF47413">
    <property type="entry name" value="lambda repressor-like DNA-binding domains"/>
    <property type="match status" value="1"/>
</dbReference>
<sequence>MDYKKEKYTLRQWRALKDIRVNELASETGLTERTINNYERSIDGIRKASFNNLDLIAGALGISVSDIYLSPNSEKPKFPVKQPA</sequence>
<dbReference type="OrthoDB" id="2339722at2"/>
<accession>W6T8U0</accession>
<dbReference type="HOGENOM" id="CLU_066192_49_1_9"/>
<comment type="caution">
    <text evidence="2">The sequence shown here is derived from an EMBL/GenBank/DDBJ whole genome shotgun (WGS) entry which is preliminary data.</text>
</comment>
<dbReference type="eggNOG" id="COG1396">
    <property type="taxonomic scope" value="Bacteria"/>
</dbReference>
<organism evidence="2 3">
    <name type="scientific">Lactiplantibacillus fabifermentans T30PCM01</name>
    <dbReference type="NCBI Taxonomy" id="1400520"/>
    <lineage>
        <taxon>Bacteria</taxon>
        <taxon>Bacillati</taxon>
        <taxon>Bacillota</taxon>
        <taxon>Bacilli</taxon>
        <taxon>Lactobacillales</taxon>
        <taxon>Lactobacillaceae</taxon>
        <taxon>Lactiplantibacillus</taxon>
    </lineage>
</organism>
<dbReference type="CDD" id="cd00093">
    <property type="entry name" value="HTH_XRE"/>
    <property type="match status" value="1"/>
</dbReference>
<feature type="domain" description="HTH cro/C1-type" evidence="1">
    <location>
        <begin position="10"/>
        <end position="67"/>
    </location>
</feature>
<dbReference type="PROSITE" id="PS50943">
    <property type="entry name" value="HTH_CROC1"/>
    <property type="match status" value="1"/>
</dbReference>
<dbReference type="Proteomes" id="UP000019247">
    <property type="component" value="Unassembled WGS sequence"/>
</dbReference>
<evidence type="ECO:0000313" key="2">
    <source>
        <dbReference type="EMBL" id="ETY74777.1"/>
    </source>
</evidence>